<dbReference type="Gene3D" id="1.10.10.2910">
    <property type="match status" value="1"/>
</dbReference>
<accession>A0A4S1XDQ1</accession>
<evidence type="ECO:0000313" key="2">
    <source>
        <dbReference type="EMBL" id="TGX53610.1"/>
    </source>
</evidence>
<dbReference type="AlphaFoldDB" id="A0A4S1XDQ1"/>
<reference evidence="2 3" key="1">
    <citation type="submission" date="2019-04" db="EMBL/GenBank/DDBJ databases">
        <title>Sphingomonas psychrotolerans sp. nov., isolated from soil in the Tianshan Mountains, Xinjiang, China.</title>
        <authorList>
            <person name="Luo Y."/>
            <person name="Sheng H."/>
        </authorList>
    </citation>
    <scope>NUCLEOTIDE SEQUENCE [LARGE SCALE GENOMIC DNA]</scope>
    <source>
        <strain evidence="2 3">ZFGT-11</strain>
    </source>
</reference>
<dbReference type="PANTHER" id="PTHR43236:SF2">
    <property type="entry name" value="BLL0069 PROTEIN"/>
    <property type="match status" value="1"/>
</dbReference>
<protein>
    <submittedName>
        <fullName evidence="2">ImmA/IrrE family metallo-endopeptidase</fullName>
    </submittedName>
</protein>
<dbReference type="Proteomes" id="UP000306147">
    <property type="component" value="Unassembled WGS sequence"/>
</dbReference>
<proteinExistence type="predicted"/>
<dbReference type="InterPro" id="IPR010359">
    <property type="entry name" value="IrrE_HExxH"/>
</dbReference>
<dbReference type="Pfam" id="PF06114">
    <property type="entry name" value="Peptidase_M78"/>
    <property type="match status" value="1"/>
</dbReference>
<gene>
    <name evidence="2" type="ORF">E5A73_12360</name>
</gene>
<evidence type="ECO:0000313" key="3">
    <source>
        <dbReference type="Proteomes" id="UP000306147"/>
    </source>
</evidence>
<name>A0A4S1XDQ1_9SPHN</name>
<dbReference type="OrthoDB" id="9794834at2"/>
<feature type="domain" description="IrrE N-terminal-like" evidence="1">
    <location>
        <begin position="95"/>
        <end position="192"/>
    </location>
</feature>
<dbReference type="PANTHER" id="PTHR43236">
    <property type="entry name" value="ANTITOXIN HIGA1"/>
    <property type="match status" value="1"/>
</dbReference>
<comment type="caution">
    <text evidence="2">The sequence shown here is derived from an EMBL/GenBank/DDBJ whole genome shotgun (WGS) entry which is preliminary data.</text>
</comment>
<dbReference type="InterPro" id="IPR052345">
    <property type="entry name" value="Rad_response_metalloprotease"/>
</dbReference>
<dbReference type="EMBL" id="SRXT01000004">
    <property type="protein sequence ID" value="TGX53610.1"/>
    <property type="molecule type" value="Genomic_DNA"/>
</dbReference>
<keyword evidence="3" id="KW-1185">Reference proteome</keyword>
<sequence>MLASLSERLSMTTYEFKSGLRLALMKLENSLSSRDGSLPNPIVDLRYPEERMAARLVERLGLAPPIDVEKLCNSLADLSFRTFPIDIDGLCLDLKIPGKRPKVWVSKAMPPVRRRFTLAHEIGHIIIPWHRGTIIDDIEAPSSGEKNKYREMEAEANRFAAELLMPSAWATGLAERADHAAGLMHTLHQIAQVSFPAAFLKTAKFGRPGFVGAEVRNGLIVRSQRTPGTYSLPPEVNASIEHVKMEAAYEPRILHGTEVLYYWWQMREDLADPGGDLPDWRKILDGILTEIPAEYRYKTRASVNAMIGLAIGREPKGGDVGRIYRRGIEAAHNRENQNKWVARAVSHHEFKNYILARARDRANQ</sequence>
<organism evidence="2 3">
    <name type="scientific">Sphingomonas gei</name>
    <dbReference type="NCBI Taxonomy" id="1395960"/>
    <lineage>
        <taxon>Bacteria</taxon>
        <taxon>Pseudomonadati</taxon>
        <taxon>Pseudomonadota</taxon>
        <taxon>Alphaproteobacteria</taxon>
        <taxon>Sphingomonadales</taxon>
        <taxon>Sphingomonadaceae</taxon>
        <taxon>Sphingomonas</taxon>
    </lineage>
</organism>
<evidence type="ECO:0000259" key="1">
    <source>
        <dbReference type="Pfam" id="PF06114"/>
    </source>
</evidence>